<dbReference type="FunFam" id="3.90.850.10:FF:000002">
    <property type="entry name" value="2-hydroxyhepta-2,4-diene-1,7-dioate isomerase"/>
    <property type="match status" value="1"/>
</dbReference>
<dbReference type="GO" id="GO:0016853">
    <property type="term" value="F:isomerase activity"/>
    <property type="evidence" value="ECO:0007669"/>
    <property type="project" value="UniProtKB-ARBA"/>
</dbReference>
<evidence type="ECO:0000313" key="6">
    <source>
        <dbReference type="Proteomes" id="UP000249746"/>
    </source>
</evidence>
<protein>
    <submittedName>
        <fullName evidence="5">Fumarylacetoacetase</fullName>
    </submittedName>
</protein>
<gene>
    <name evidence="5" type="ORF">B6S12_01535</name>
</gene>
<dbReference type="RefSeq" id="WP_111229061.1">
    <property type="nucleotide sequence ID" value="NZ_NBIU01000002.1"/>
</dbReference>
<proteinExistence type="inferred from homology"/>
<name>A0A2W6PQJ4_9HELI</name>
<organism evidence="5 6">
    <name type="scientific">Helicobacter valdiviensis</name>
    <dbReference type="NCBI Taxonomy" id="1458358"/>
    <lineage>
        <taxon>Bacteria</taxon>
        <taxon>Pseudomonadati</taxon>
        <taxon>Campylobacterota</taxon>
        <taxon>Epsilonproteobacteria</taxon>
        <taxon>Campylobacterales</taxon>
        <taxon>Helicobacteraceae</taxon>
        <taxon>Helicobacter</taxon>
    </lineage>
</organism>
<dbReference type="GO" id="GO:0019752">
    <property type="term" value="P:carboxylic acid metabolic process"/>
    <property type="evidence" value="ECO:0007669"/>
    <property type="project" value="UniProtKB-ARBA"/>
</dbReference>
<feature type="domain" description="Rv2993c-like N-terminal" evidence="4">
    <location>
        <begin position="3"/>
        <end position="28"/>
    </location>
</feature>
<dbReference type="Pfam" id="PF10370">
    <property type="entry name" value="Rv2993c-like_N"/>
    <property type="match status" value="1"/>
</dbReference>
<dbReference type="PANTHER" id="PTHR11820">
    <property type="entry name" value="ACYLPYRUVASE"/>
    <property type="match status" value="1"/>
</dbReference>
<dbReference type="InterPro" id="IPR011234">
    <property type="entry name" value="Fumarylacetoacetase-like_C"/>
</dbReference>
<dbReference type="PANTHER" id="PTHR11820:SF7">
    <property type="entry name" value="ACYLPYRUVASE FAHD1, MITOCHONDRIAL"/>
    <property type="match status" value="1"/>
</dbReference>
<evidence type="ECO:0000313" key="5">
    <source>
        <dbReference type="EMBL" id="PZT49003.1"/>
    </source>
</evidence>
<evidence type="ECO:0000256" key="1">
    <source>
        <dbReference type="ARBA" id="ARBA00010211"/>
    </source>
</evidence>
<dbReference type="GO" id="GO:0018773">
    <property type="term" value="F:acetylpyruvate hydrolase activity"/>
    <property type="evidence" value="ECO:0007669"/>
    <property type="project" value="TreeGrafter"/>
</dbReference>
<comment type="caution">
    <text evidence="5">The sequence shown here is derived from an EMBL/GenBank/DDBJ whole genome shotgun (WGS) entry which is preliminary data.</text>
</comment>
<dbReference type="InterPro" id="IPR018833">
    <property type="entry name" value="Rv2993c-like_N"/>
</dbReference>
<dbReference type="AlphaFoldDB" id="A0A2W6PQJ4"/>
<dbReference type="Pfam" id="PF01557">
    <property type="entry name" value="FAA_hydrolase"/>
    <property type="match status" value="1"/>
</dbReference>
<evidence type="ECO:0000259" key="4">
    <source>
        <dbReference type="Pfam" id="PF10370"/>
    </source>
</evidence>
<evidence type="ECO:0000256" key="2">
    <source>
        <dbReference type="ARBA" id="ARBA00022723"/>
    </source>
</evidence>
<feature type="domain" description="Fumarylacetoacetase-like C-terminal" evidence="3">
    <location>
        <begin position="69"/>
        <end position="278"/>
    </location>
</feature>
<dbReference type="SUPFAM" id="SSF56529">
    <property type="entry name" value="FAH"/>
    <property type="match status" value="1"/>
</dbReference>
<dbReference type="InterPro" id="IPR036663">
    <property type="entry name" value="Fumarylacetoacetase_C_sf"/>
</dbReference>
<dbReference type="EMBL" id="NBIU01000002">
    <property type="protein sequence ID" value="PZT49003.1"/>
    <property type="molecule type" value="Genomic_DNA"/>
</dbReference>
<reference evidence="5 6" key="1">
    <citation type="submission" date="2017-03" db="EMBL/GenBank/DDBJ databases">
        <title>Genomic and clinical evidence uncovers the enterohepatic species Helicobacter valdiviensis as a potential human intestinal pathogen.</title>
        <authorList>
            <person name="Fresia P."/>
            <person name="Jara R."/>
            <person name="Sierra R."/>
            <person name="Ferres I."/>
            <person name="Greif G."/>
            <person name="Iraola G."/>
            <person name="Collado L."/>
        </authorList>
    </citation>
    <scope>NUCLEOTIDE SEQUENCE [LARGE SCALE GENOMIC DNA]</scope>
    <source>
        <strain evidence="5 6">WBE14</strain>
    </source>
</reference>
<keyword evidence="2" id="KW-0479">Metal-binding</keyword>
<comment type="similarity">
    <text evidence="1">Belongs to the FAH family.</text>
</comment>
<dbReference type="OrthoDB" id="5197601at2"/>
<evidence type="ECO:0000259" key="3">
    <source>
        <dbReference type="Pfam" id="PF01557"/>
    </source>
</evidence>
<accession>A0A2W6PQJ4</accession>
<dbReference type="Proteomes" id="UP000249746">
    <property type="component" value="Unassembled WGS sequence"/>
</dbReference>
<dbReference type="Gene3D" id="3.90.850.10">
    <property type="entry name" value="Fumarylacetoacetase-like, C-terminal domain"/>
    <property type="match status" value="1"/>
</dbReference>
<sequence>MCKIIRFLKDGEEKFGILEEEKIKVLEGIQKIEELFNKNQKEIQDLAICEILKKEVEILSPIDFPLQDVICLGVNYLEHAKESYKFKGEAFDGKREEAVYFSKRVNQCTKPYGEFAIRGMSNALDYEVELAFVVGKDCQNISKEEALDYVFGYSVANDLSARDLQKKHKQWYAGKSLEGALVLGPCVVLKESLNPFNLSIQSYVNGELRQNSNTKEMIFTIPHILSELSHYFMIKAGSLVITGTPSGAGMGFNPPKFLKAGDEVRCCIEGIGEIVTKIIE</sequence>
<keyword evidence="6" id="KW-1185">Reference proteome</keyword>
<dbReference type="GO" id="GO:0046872">
    <property type="term" value="F:metal ion binding"/>
    <property type="evidence" value="ECO:0007669"/>
    <property type="project" value="UniProtKB-KW"/>
</dbReference>